<gene>
    <name evidence="1" type="ORF">PsorP6_017374</name>
</gene>
<dbReference type="Proteomes" id="UP001163321">
    <property type="component" value="Chromosome 11"/>
</dbReference>
<proteinExistence type="predicted"/>
<reference evidence="1 2" key="1">
    <citation type="journal article" date="2022" name="bioRxiv">
        <title>The genome of the oomycete Peronosclerospora sorghi, a cosmopolitan pathogen of maize and sorghum, is inflated with dispersed pseudogenes.</title>
        <authorList>
            <person name="Fletcher K."/>
            <person name="Martin F."/>
            <person name="Isakeit T."/>
            <person name="Cavanaugh K."/>
            <person name="Magill C."/>
            <person name="Michelmore R."/>
        </authorList>
    </citation>
    <scope>NUCLEOTIDE SEQUENCE [LARGE SCALE GENOMIC DNA]</scope>
    <source>
        <strain evidence="1">P6</strain>
    </source>
</reference>
<name>A0ACC0WL68_9STRA</name>
<evidence type="ECO:0000313" key="1">
    <source>
        <dbReference type="EMBL" id="KAI9919337.1"/>
    </source>
</evidence>
<dbReference type="EMBL" id="CM047590">
    <property type="protein sequence ID" value="KAI9919337.1"/>
    <property type="molecule type" value="Genomic_DNA"/>
</dbReference>
<comment type="caution">
    <text evidence="1">The sequence shown here is derived from an EMBL/GenBank/DDBJ whole genome shotgun (WGS) entry which is preliminary data.</text>
</comment>
<sequence length="117" mass="13296">MGRRNRAQLRLLFEEARRNEPSIIFFDEIDGLAPVHPRLDRLDVISVDKEIHDEVPAVREQLSSNVNQLPEGPANIQEHQPGYGRELSDSMVSGLLLSKNDDECNTESCLPCLKTDW</sequence>
<evidence type="ECO:0000313" key="2">
    <source>
        <dbReference type="Proteomes" id="UP001163321"/>
    </source>
</evidence>
<keyword evidence="2" id="KW-1185">Reference proteome</keyword>
<organism evidence="1 2">
    <name type="scientific">Peronosclerospora sorghi</name>
    <dbReference type="NCBI Taxonomy" id="230839"/>
    <lineage>
        <taxon>Eukaryota</taxon>
        <taxon>Sar</taxon>
        <taxon>Stramenopiles</taxon>
        <taxon>Oomycota</taxon>
        <taxon>Peronosporomycetes</taxon>
        <taxon>Peronosporales</taxon>
        <taxon>Peronosporaceae</taxon>
        <taxon>Peronosclerospora</taxon>
    </lineage>
</organism>
<accession>A0ACC0WL68</accession>
<protein>
    <submittedName>
        <fullName evidence="1">Uncharacterized protein</fullName>
    </submittedName>
</protein>